<evidence type="ECO:0000313" key="2">
    <source>
        <dbReference type="Proteomes" id="UP001058003"/>
    </source>
</evidence>
<dbReference type="OrthoDB" id="5582316at2"/>
<dbReference type="PROSITE" id="PS51257">
    <property type="entry name" value="PROKAR_LIPOPROTEIN"/>
    <property type="match status" value="1"/>
</dbReference>
<name>A0A9Q9MT46_9ACTN</name>
<dbReference type="Pfam" id="PF16868">
    <property type="entry name" value="NMT1_3"/>
    <property type="match status" value="1"/>
</dbReference>
<accession>A0A9Q9MT46</accession>
<dbReference type="Gene3D" id="3.40.190.10">
    <property type="entry name" value="Periplasmic binding protein-like II"/>
    <property type="match status" value="2"/>
</dbReference>
<gene>
    <name evidence="1" type="ORF">Daura_41375</name>
</gene>
<dbReference type="EMBL" id="CP073767">
    <property type="protein sequence ID" value="UWZ60042.1"/>
    <property type="molecule type" value="Genomic_DNA"/>
</dbReference>
<dbReference type="SUPFAM" id="SSF53850">
    <property type="entry name" value="Periplasmic binding protein-like II"/>
    <property type="match status" value="1"/>
</dbReference>
<dbReference type="InterPro" id="IPR011852">
    <property type="entry name" value="TRAP_TAXI"/>
</dbReference>
<protein>
    <submittedName>
        <fullName evidence="1">TAXI family TRAP transporter solute-binding subunit</fullName>
    </submittedName>
</protein>
<proteinExistence type="predicted"/>
<keyword evidence="2" id="KW-1185">Reference proteome</keyword>
<evidence type="ECO:0000313" key="1">
    <source>
        <dbReference type="EMBL" id="UWZ60042.1"/>
    </source>
</evidence>
<dbReference type="AlphaFoldDB" id="A0A9Q9MT46"/>
<dbReference type="KEGG" id="daur:Daura_41375"/>
<dbReference type="Proteomes" id="UP001058003">
    <property type="component" value="Chromosome"/>
</dbReference>
<dbReference type="PANTHER" id="PTHR42941">
    <property type="entry name" value="SLL1037 PROTEIN"/>
    <property type="match status" value="1"/>
</dbReference>
<sequence>MTGGGVRRRTLVAGGAGLAVLAACDADRGEASGTLRIATGSRAAVYYAYGSAIARLAGQYLPDVQASVLETAASDDNVHRVLVGTAELAFTQADIAGSAATTAPNQLAALARIYDDYVHLVVRRGGPIASVADLQGRRVSVGAQGSGTGITANRILDTLGADFKSRVTRRELNVEDSAAALERGEIDGFFFSGGLPVGAIEQLAKRFPIALVALDKHIPQLRVHGDYYAERLVPASTYRGISPTVTIGIANYLVVRVSMPEPLAHDVTRLLFERRDELAKAHQAAGRLNIRSAISTPPLPLHRGAARYYRSQKA</sequence>
<reference evidence="1" key="1">
    <citation type="submission" date="2021-04" db="EMBL/GenBank/DDBJ databases">
        <title>Dactylosporangium aurantiacum NRRL B-8018 full assembly.</title>
        <authorList>
            <person name="Hartkoorn R.C."/>
            <person name="Beaudoing E."/>
            <person name="Hot D."/>
        </authorList>
    </citation>
    <scope>NUCLEOTIDE SEQUENCE</scope>
    <source>
        <strain evidence="1">NRRL B-8018</strain>
    </source>
</reference>
<dbReference type="PANTHER" id="PTHR42941:SF1">
    <property type="entry name" value="SLL1037 PROTEIN"/>
    <property type="match status" value="1"/>
</dbReference>
<organism evidence="1 2">
    <name type="scientific">Dactylosporangium aurantiacum</name>
    <dbReference type="NCBI Taxonomy" id="35754"/>
    <lineage>
        <taxon>Bacteria</taxon>
        <taxon>Bacillati</taxon>
        <taxon>Actinomycetota</taxon>
        <taxon>Actinomycetes</taxon>
        <taxon>Micromonosporales</taxon>
        <taxon>Micromonosporaceae</taxon>
        <taxon>Dactylosporangium</taxon>
    </lineage>
</organism>
<dbReference type="NCBIfam" id="TIGR02122">
    <property type="entry name" value="TRAP_TAXI"/>
    <property type="match status" value="1"/>
</dbReference>
<dbReference type="RefSeq" id="WP_033356995.1">
    <property type="nucleotide sequence ID" value="NZ_CP073767.1"/>
</dbReference>